<gene>
    <name evidence="3" type="ORF">H9L42_01470</name>
</gene>
<dbReference type="InterPro" id="IPR000587">
    <property type="entry name" value="Creatinase_N"/>
</dbReference>
<dbReference type="EMBL" id="JACRYT010000001">
    <property type="protein sequence ID" value="MBC6678497.1"/>
    <property type="molecule type" value="Genomic_DNA"/>
</dbReference>
<protein>
    <submittedName>
        <fullName evidence="3">Aminopeptidase P family protein</fullName>
    </submittedName>
</protein>
<dbReference type="SUPFAM" id="SSF53092">
    <property type="entry name" value="Creatinase/prolidase N-terminal domain"/>
    <property type="match status" value="1"/>
</dbReference>
<dbReference type="PANTHER" id="PTHR46112">
    <property type="entry name" value="AMINOPEPTIDASE"/>
    <property type="match status" value="1"/>
</dbReference>
<keyword evidence="3" id="KW-0378">Hydrolase</keyword>
<keyword evidence="3" id="KW-0031">Aminopeptidase</keyword>
<dbReference type="Gene3D" id="3.90.230.10">
    <property type="entry name" value="Creatinase/methionine aminopeptidase superfamily"/>
    <property type="match status" value="1"/>
</dbReference>
<dbReference type="Gene3D" id="3.40.350.10">
    <property type="entry name" value="Creatinase/prolidase N-terminal domain"/>
    <property type="match status" value="1"/>
</dbReference>
<comment type="caution">
    <text evidence="3">The sequence shown here is derived from an EMBL/GenBank/DDBJ whole genome shotgun (WGS) entry which is preliminary data.</text>
</comment>
<reference evidence="3" key="1">
    <citation type="submission" date="2020-08" db="EMBL/GenBank/DDBJ databases">
        <title>Genome public.</title>
        <authorList>
            <person name="Liu C."/>
            <person name="Sun Q."/>
        </authorList>
    </citation>
    <scope>NUCLEOTIDE SEQUENCE</scope>
    <source>
        <strain evidence="3">BX12</strain>
    </source>
</reference>
<dbReference type="RefSeq" id="WP_187301672.1">
    <property type="nucleotide sequence ID" value="NZ_CBCTON010000022.1"/>
</dbReference>
<dbReference type="InterPro" id="IPR050659">
    <property type="entry name" value="Peptidase_M24B"/>
</dbReference>
<feature type="domain" description="Creatinase N-terminal" evidence="2">
    <location>
        <begin position="24"/>
        <end position="142"/>
    </location>
</feature>
<dbReference type="InterPro" id="IPR000994">
    <property type="entry name" value="Pept_M24"/>
</dbReference>
<dbReference type="InterPro" id="IPR036005">
    <property type="entry name" value="Creatinase/aminopeptidase-like"/>
</dbReference>
<dbReference type="Pfam" id="PF01321">
    <property type="entry name" value="Creatinase_N"/>
    <property type="match status" value="1"/>
</dbReference>
<evidence type="ECO:0000259" key="2">
    <source>
        <dbReference type="Pfam" id="PF01321"/>
    </source>
</evidence>
<name>A0A923NJM9_9FIRM</name>
<sequence length="412" mass="46348">MPHGGYQGIDWESNIDYGRMKRERLARAKASMKEKGLSALICYDFDNIRYITGTHIGEWNRDKMNRYCILIDGVDQPFLFDGAAPSKRLRVDWLDKDHIMPAVGSMRGAIPKEAGMVDIVIKDVVKYLREYGADKGKVGMDITDIPLIRGFEAEGIEIVDGQEAMVDARIIKTEDEIQLLKQSAAMVDAVYYDIAKAIRPGVLENELVALANYKLFNWGAERVMFVNSISGERGNPHSHTFSNRMVRPGEIIYMDIGNCVNGYMTCYYRSFVCGVPNAAQRKAYEKAHKWIYDAIGQIKEGNTSADVAKMFPTAQELGFNNEEEAFMLQFAHGIGLGLWEKPVISRLFSLEHPFELKEGMTFAIETWCPSEDGTGSARIEEEIVVRKDGPEVITKFPVDEFTSCGLPGCQFL</sequence>
<keyword evidence="4" id="KW-1185">Reference proteome</keyword>
<evidence type="ECO:0000259" key="1">
    <source>
        <dbReference type="Pfam" id="PF00557"/>
    </source>
</evidence>
<evidence type="ECO:0000313" key="3">
    <source>
        <dbReference type="EMBL" id="MBC6678497.1"/>
    </source>
</evidence>
<feature type="domain" description="Peptidase M24" evidence="1">
    <location>
        <begin position="179"/>
        <end position="386"/>
    </location>
</feature>
<dbReference type="PANTHER" id="PTHR46112:SF2">
    <property type="entry name" value="XAA-PRO AMINOPEPTIDASE P-RELATED"/>
    <property type="match status" value="1"/>
</dbReference>
<dbReference type="Pfam" id="PF00557">
    <property type="entry name" value="Peptidase_M24"/>
    <property type="match status" value="1"/>
</dbReference>
<dbReference type="AlphaFoldDB" id="A0A923NJM9"/>
<organism evidence="3 4">
    <name type="scientific">Zhenpiania hominis</name>
    <dbReference type="NCBI Taxonomy" id="2763644"/>
    <lineage>
        <taxon>Bacteria</taxon>
        <taxon>Bacillati</taxon>
        <taxon>Bacillota</taxon>
        <taxon>Clostridia</taxon>
        <taxon>Peptostreptococcales</taxon>
        <taxon>Anaerovoracaceae</taxon>
        <taxon>Zhenpiania</taxon>
    </lineage>
</organism>
<dbReference type="GO" id="GO:0004177">
    <property type="term" value="F:aminopeptidase activity"/>
    <property type="evidence" value="ECO:0007669"/>
    <property type="project" value="UniProtKB-KW"/>
</dbReference>
<accession>A0A923NJM9</accession>
<keyword evidence="3" id="KW-0645">Protease</keyword>
<dbReference type="SUPFAM" id="SSF55920">
    <property type="entry name" value="Creatinase/aminopeptidase"/>
    <property type="match status" value="1"/>
</dbReference>
<dbReference type="Proteomes" id="UP000602647">
    <property type="component" value="Unassembled WGS sequence"/>
</dbReference>
<dbReference type="CDD" id="cd01066">
    <property type="entry name" value="APP_MetAP"/>
    <property type="match status" value="1"/>
</dbReference>
<proteinExistence type="predicted"/>
<evidence type="ECO:0000313" key="4">
    <source>
        <dbReference type="Proteomes" id="UP000602647"/>
    </source>
</evidence>
<dbReference type="InterPro" id="IPR029149">
    <property type="entry name" value="Creatin/AminoP/Spt16_N"/>
</dbReference>